<evidence type="ECO:0000256" key="1">
    <source>
        <dbReference type="SAM" id="Phobius"/>
    </source>
</evidence>
<proteinExistence type="predicted"/>
<accession>A0ABV2T357</accession>
<keyword evidence="1" id="KW-0812">Transmembrane</keyword>
<keyword evidence="1" id="KW-0472">Membrane</keyword>
<dbReference type="Proteomes" id="UP001549749">
    <property type="component" value="Unassembled WGS sequence"/>
</dbReference>
<dbReference type="Pfam" id="PF10882">
    <property type="entry name" value="bPH_5"/>
    <property type="match status" value="1"/>
</dbReference>
<dbReference type="EMBL" id="JBEXAC010000001">
    <property type="protein sequence ID" value="MET6997458.1"/>
    <property type="molecule type" value="Genomic_DNA"/>
</dbReference>
<dbReference type="InterPro" id="IPR027783">
    <property type="entry name" value="Bacterial_PH-related"/>
</dbReference>
<comment type="caution">
    <text evidence="3">The sequence shown here is derived from an EMBL/GenBank/DDBJ whole genome shotgun (WGS) entry which is preliminary data.</text>
</comment>
<evidence type="ECO:0000259" key="2">
    <source>
        <dbReference type="Pfam" id="PF10882"/>
    </source>
</evidence>
<gene>
    <name evidence="3" type="ORF">ABR189_08765</name>
</gene>
<keyword evidence="1" id="KW-1133">Transmembrane helix</keyword>
<reference evidence="3 4" key="1">
    <citation type="submission" date="2024-06" db="EMBL/GenBank/DDBJ databases">
        <title>Chitinophaga defluvii sp. nov., isolated from municipal sewage.</title>
        <authorList>
            <person name="Zhang L."/>
        </authorList>
    </citation>
    <scope>NUCLEOTIDE SEQUENCE [LARGE SCALE GENOMIC DNA]</scope>
    <source>
        <strain evidence="3 4">H8</strain>
    </source>
</reference>
<feature type="transmembrane region" description="Helical" evidence="1">
    <location>
        <begin position="12"/>
        <end position="31"/>
    </location>
</feature>
<feature type="domain" description="Bacterial Pleckstrin homology" evidence="2">
    <location>
        <begin position="62"/>
        <end position="157"/>
    </location>
</feature>
<name>A0ABV2T357_9BACT</name>
<organism evidence="3 4">
    <name type="scientific">Chitinophaga defluvii</name>
    <dbReference type="NCBI Taxonomy" id="3163343"/>
    <lineage>
        <taxon>Bacteria</taxon>
        <taxon>Pseudomonadati</taxon>
        <taxon>Bacteroidota</taxon>
        <taxon>Chitinophagia</taxon>
        <taxon>Chitinophagales</taxon>
        <taxon>Chitinophagaceae</taxon>
        <taxon>Chitinophaga</taxon>
    </lineage>
</organism>
<sequence length="164" mass="18191">MRFNTRNDLPCTLITNIIILVSLLLLGFGIYDRAGGGKAAFVSLAILIPLIFVTWGLHPQFYEVTRAAIRIKRPFKSIYIPLDEVTLVKPLEKGETGVLLRSFGVGGLFGYFGLFTSSKLGGLELWCTNTTDLVLIQYGKKKVVISPEEPGRFVAEVILRKSEL</sequence>
<dbReference type="RefSeq" id="WP_354660095.1">
    <property type="nucleotide sequence ID" value="NZ_JBEXAC010000001.1"/>
</dbReference>
<feature type="transmembrane region" description="Helical" evidence="1">
    <location>
        <begin position="37"/>
        <end position="57"/>
    </location>
</feature>
<evidence type="ECO:0000313" key="4">
    <source>
        <dbReference type="Proteomes" id="UP001549749"/>
    </source>
</evidence>
<evidence type="ECO:0000313" key="3">
    <source>
        <dbReference type="EMBL" id="MET6997458.1"/>
    </source>
</evidence>
<protein>
    <submittedName>
        <fullName evidence="3">PH domain-containing protein</fullName>
    </submittedName>
</protein>
<keyword evidence="4" id="KW-1185">Reference proteome</keyword>